<comment type="caution">
    <text evidence="2">The sequence shown here is derived from an EMBL/GenBank/DDBJ whole genome shotgun (WGS) entry which is preliminary data.</text>
</comment>
<dbReference type="Pfam" id="PF00583">
    <property type="entry name" value="Acetyltransf_1"/>
    <property type="match status" value="1"/>
</dbReference>
<dbReference type="RefSeq" id="WP_349245673.1">
    <property type="nucleotide sequence ID" value="NZ_JASCXX010000018.1"/>
</dbReference>
<dbReference type="Pfam" id="PF14268">
    <property type="entry name" value="YoaP"/>
    <property type="match status" value="1"/>
</dbReference>
<evidence type="ECO:0000259" key="1">
    <source>
        <dbReference type="PROSITE" id="PS51186"/>
    </source>
</evidence>
<dbReference type="AlphaFoldDB" id="A0AAW6TX83"/>
<organism evidence="2 3">
    <name type="scientific">Anaerobaca lacustris</name>
    <dbReference type="NCBI Taxonomy" id="3044600"/>
    <lineage>
        <taxon>Bacteria</taxon>
        <taxon>Pseudomonadati</taxon>
        <taxon>Planctomycetota</taxon>
        <taxon>Phycisphaerae</taxon>
        <taxon>Sedimentisphaerales</taxon>
        <taxon>Anaerobacaceae</taxon>
        <taxon>Anaerobaca</taxon>
    </lineage>
</organism>
<proteinExistence type="predicted"/>
<dbReference type="InterPro" id="IPR025685">
    <property type="entry name" value="YoaP-like_dom"/>
</dbReference>
<protein>
    <submittedName>
        <fullName evidence="2">GNAT family N-acetyltransferase</fullName>
        <ecNumber evidence="2">2.3.1.-</ecNumber>
    </submittedName>
</protein>
<reference evidence="2" key="1">
    <citation type="submission" date="2023-05" db="EMBL/GenBank/DDBJ databases">
        <title>Anaerotaeda fermentans gen. nov., sp. nov., a novel anaerobic planctomycete of the new family within the order Sedimentisphaerales isolated from Taman Peninsula, Russia.</title>
        <authorList>
            <person name="Khomyakova M.A."/>
            <person name="Merkel A.Y."/>
            <person name="Slobodkin A.I."/>
        </authorList>
    </citation>
    <scope>NUCLEOTIDE SEQUENCE</scope>
    <source>
        <strain evidence="2">M17dextr</strain>
    </source>
</reference>
<gene>
    <name evidence="2" type="ORF">QJ522_14475</name>
</gene>
<dbReference type="PROSITE" id="PS51186">
    <property type="entry name" value="GNAT"/>
    <property type="match status" value="1"/>
</dbReference>
<name>A0AAW6TX83_9BACT</name>
<dbReference type="CDD" id="cd04301">
    <property type="entry name" value="NAT_SF"/>
    <property type="match status" value="1"/>
</dbReference>
<dbReference type="GO" id="GO:0016747">
    <property type="term" value="F:acyltransferase activity, transferring groups other than amino-acyl groups"/>
    <property type="evidence" value="ECO:0007669"/>
    <property type="project" value="InterPro"/>
</dbReference>
<dbReference type="EC" id="2.3.1.-" evidence="2"/>
<dbReference type="Proteomes" id="UP001431776">
    <property type="component" value="Unassembled WGS sequence"/>
</dbReference>
<dbReference type="EMBL" id="JASCXX010000018">
    <property type="protein sequence ID" value="MDI6450262.1"/>
    <property type="molecule type" value="Genomic_DNA"/>
</dbReference>
<keyword evidence="3" id="KW-1185">Reference proteome</keyword>
<dbReference type="InterPro" id="IPR000182">
    <property type="entry name" value="GNAT_dom"/>
</dbReference>
<feature type="domain" description="N-acetyltransferase" evidence="1">
    <location>
        <begin position="20"/>
        <end position="160"/>
    </location>
</feature>
<dbReference type="InterPro" id="IPR016181">
    <property type="entry name" value="Acyl_CoA_acyltransferase"/>
</dbReference>
<keyword evidence="2" id="KW-0012">Acyltransferase</keyword>
<sequence length="258" mass="28632">MEDVHVVDTNADNILEYGVCGYKNIKRAGFSEKIAWLKARWPEGMKIKTLFSDKDGAQGMIEYLPGEYCWRPVDAGGYVFVHCIFVGFKKAYKGKGYGSLLLQACLEEAKRRKMHGVAAVTRKGPFMAGKDIFAKHGFTVVDTAPPDFELVVTRFHKNAPVPTFKGDEAKRLSPYRQGLTIIRADQCPYSVKNVAEMAGTARTVFGLQPRIVTLGSCEEAQNSPCPFGTFCIVHDGKVIACHPISNTRFTNIMKGILR</sequence>
<keyword evidence="2" id="KW-0808">Transferase</keyword>
<dbReference type="Gene3D" id="3.40.630.30">
    <property type="match status" value="1"/>
</dbReference>
<dbReference type="SUPFAM" id="SSF55729">
    <property type="entry name" value="Acyl-CoA N-acyltransferases (Nat)"/>
    <property type="match status" value="1"/>
</dbReference>
<evidence type="ECO:0000313" key="2">
    <source>
        <dbReference type="EMBL" id="MDI6450262.1"/>
    </source>
</evidence>
<evidence type="ECO:0000313" key="3">
    <source>
        <dbReference type="Proteomes" id="UP001431776"/>
    </source>
</evidence>
<accession>A0AAW6TX83</accession>